<comment type="similarity">
    <text evidence="2">Belongs to the GSP F family.</text>
</comment>
<dbReference type="Gene3D" id="1.20.81.30">
    <property type="entry name" value="Type II secretion system (T2SS), domain F"/>
    <property type="match status" value="2"/>
</dbReference>
<evidence type="ECO:0000256" key="6">
    <source>
        <dbReference type="ARBA" id="ARBA00022989"/>
    </source>
</evidence>
<comment type="subcellular location">
    <subcellularLocation>
        <location evidence="1">Cell inner membrane</location>
        <topology evidence="1">Multi-pass membrane protein</topology>
    </subcellularLocation>
</comment>
<feature type="domain" description="Type II secretion system protein GspF" evidence="9">
    <location>
        <begin position="68"/>
        <end position="191"/>
    </location>
</feature>
<dbReference type="PANTHER" id="PTHR30012:SF7">
    <property type="entry name" value="PROTEIN TRANSPORT PROTEIN HOFC HOMOLOG"/>
    <property type="match status" value="1"/>
</dbReference>
<dbReference type="RefSeq" id="WP_199382940.1">
    <property type="nucleotide sequence ID" value="NZ_JAEMHM010000004.1"/>
</dbReference>
<keyword evidence="6 8" id="KW-1133">Transmembrane helix</keyword>
<name>A0A8J7LUT1_9BACT</name>
<evidence type="ECO:0000256" key="4">
    <source>
        <dbReference type="ARBA" id="ARBA00022519"/>
    </source>
</evidence>
<evidence type="ECO:0000313" key="10">
    <source>
        <dbReference type="EMBL" id="MBJ6724090.1"/>
    </source>
</evidence>
<proteinExistence type="inferred from homology"/>
<evidence type="ECO:0000256" key="7">
    <source>
        <dbReference type="ARBA" id="ARBA00023136"/>
    </source>
</evidence>
<dbReference type="AlphaFoldDB" id="A0A8J7LUT1"/>
<dbReference type="GO" id="GO:0005886">
    <property type="term" value="C:plasma membrane"/>
    <property type="evidence" value="ECO:0007669"/>
    <property type="project" value="UniProtKB-SubCell"/>
</dbReference>
<feature type="domain" description="Type II secretion system protein GspF" evidence="9">
    <location>
        <begin position="271"/>
        <end position="393"/>
    </location>
</feature>
<evidence type="ECO:0000259" key="9">
    <source>
        <dbReference type="Pfam" id="PF00482"/>
    </source>
</evidence>
<organism evidence="10 11">
    <name type="scientific">Geomesophilobacter sediminis</name>
    <dbReference type="NCBI Taxonomy" id="2798584"/>
    <lineage>
        <taxon>Bacteria</taxon>
        <taxon>Pseudomonadati</taxon>
        <taxon>Thermodesulfobacteriota</taxon>
        <taxon>Desulfuromonadia</taxon>
        <taxon>Geobacterales</taxon>
        <taxon>Geobacteraceae</taxon>
        <taxon>Geomesophilobacter</taxon>
    </lineage>
</organism>
<keyword evidence="3" id="KW-1003">Cell membrane</keyword>
<protein>
    <submittedName>
        <fullName evidence="10">Type II secretion system F family protein</fullName>
    </submittedName>
</protein>
<evidence type="ECO:0000256" key="2">
    <source>
        <dbReference type="ARBA" id="ARBA00005745"/>
    </source>
</evidence>
<evidence type="ECO:0000256" key="5">
    <source>
        <dbReference type="ARBA" id="ARBA00022692"/>
    </source>
</evidence>
<evidence type="ECO:0000256" key="8">
    <source>
        <dbReference type="SAM" id="Phobius"/>
    </source>
</evidence>
<evidence type="ECO:0000256" key="3">
    <source>
        <dbReference type="ARBA" id="ARBA00022475"/>
    </source>
</evidence>
<gene>
    <name evidence="10" type="ORF">JFN93_05165</name>
</gene>
<dbReference type="PANTHER" id="PTHR30012">
    <property type="entry name" value="GENERAL SECRETION PATHWAY PROTEIN"/>
    <property type="match status" value="1"/>
</dbReference>
<dbReference type="InterPro" id="IPR042094">
    <property type="entry name" value="T2SS_GspF_sf"/>
</dbReference>
<dbReference type="FunFam" id="1.20.81.30:FF:000001">
    <property type="entry name" value="Type II secretion system protein F"/>
    <property type="match status" value="2"/>
</dbReference>
<keyword evidence="4" id="KW-0997">Cell inner membrane</keyword>
<feature type="transmembrane region" description="Helical" evidence="8">
    <location>
        <begin position="168"/>
        <end position="190"/>
    </location>
</feature>
<comment type="caution">
    <text evidence="10">The sequence shown here is derived from an EMBL/GenBank/DDBJ whole genome shotgun (WGS) entry which is preliminary data.</text>
</comment>
<evidence type="ECO:0000256" key="1">
    <source>
        <dbReference type="ARBA" id="ARBA00004429"/>
    </source>
</evidence>
<dbReference type="PRINTS" id="PR00812">
    <property type="entry name" value="BCTERIALGSPF"/>
</dbReference>
<keyword evidence="11" id="KW-1185">Reference proteome</keyword>
<dbReference type="GO" id="GO:0015628">
    <property type="term" value="P:protein secretion by the type II secretion system"/>
    <property type="evidence" value="ECO:0007669"/>
    <property type="project" value="TreeGrafter"/>
</dbReference>
<dbReference type="Proteomes" id="UP000636888">
    <property type="component" value="Unassembled WGS sequence"/>
</dbReference>
<feature type="transmembrane region" description="Helical" evidence="8">
    <location>
        <begin position="375"/>
        <end position="394"/>
    </location>
</feature>
<dbReference type="InterPro" id="IPR018076">
    <property type="entry name" value="T2SS_GspF_dom"/>
</dbReference>
<feature type="transmembrane region" description="Helical" evidence="8">
    <location>
        <begin position="210"/>
        <end position="236"/>
    </location>
</feature>
<dbReference type="InterPro" id="IPR003004">
    <property type="entry name" value="GspF/PilC"/>
</dbReference>
<keyword evidence="7 8" id="KW-0472">Membrane</keyword>
<accession>A0A8J7LUT1</accession>
<dbReference type="Pfam" id="PF00482">
    <property type="entry name" value="T2SSF"/>
    <property type="match status" value="2"/>
</dbReference>
<sequence>MPKFAWEARSKAGTAQKGVMEAQTKDMVEAQLKRYGFTGVTVKEEAKQISFKFGKGSGKVETKELVVFTRQFATMIDSGLPLVQCLDILSSQQENKHFKEILVRVKESVESGSTFADALSKHPKCFDQLYVNLVAAGEVGGILDTILTRLAAYIEKAMKLKKQVKGAMVYPVTILSIAVVVVGVILVFVIPTFAKMFADFGGELPAPTKFVIALSNFLTKYILVFIVGAVLLKIALGKYYATPKGRKNIDRMALNAPIVGPLVRKVSVAKFTRTLGTMISSGVPIMDGLEIVAKTAGNKIVEEAIYKVRQSISEGKTIAEPLAESGVFPPMVVQMISVGEATGAMDAMLNKIADFYDDEVDEAVGAMTSMMEPMLMVFLGTTVGGLVIAMYLPIFKLAGTVGG</sequence>
<dbReference type="EMBL" id="JAEMHM010000004">
    <property type="protein sequence ID" value="MBJ6724090.1"/>
    <property type="molecule type" value="Genomic_DNA"/>
</dbReference>
<evidence type="ECO:0000313" key="11">
    <source>
        <dbReference type="Proteomes" id="UP000636888"/>
    </source>
</evidence>
<keyword evidence="5 8" id="KW-0812">Transmembrane</keyword>
<reference evidence="10" key="1">
    <citation type="submission" date="2020-12" db="EMBL/GenBank/DDBJ databases">
        <title>Geomonas sp. Red875, isolated from river sediment.</title>
        <authorList>
            <person name="Xu Z."/>
            <person name="Zhang Z."/>
            <person name="Masuda Y."/>
            <person name="Itoh H."/>
            <person name="Senoo K."/>
        </authorList>
    </citation>
    <scope>NUCLEOTIDE SEQUENCE</scope>
    <source>
        <strain evidence="10">Red875</strain>
    </source>
</reference>